<keyword evidence="2" id="KW-0560">Oxidoreductase</keyword>
<dbReference type="InterPro" id="IPR050432">
    <property type="entry name" value="FAD-linked_Oxidoreductases_BP"/>
</dbReference>
<dbReference type="Gene3D" id="3.30.465.10">
    <property type="match status" value="2"/>
</dbReference>
<dbReference type="AlphaFoldDB" id="A0A165EYN6"/>
<feature type="domain" description="FAD-binding PCMH-type" evidence="4">
    <location>
        <begin position="127"/>
        <end position="310"/>
    </location>
</feature>
<dbReference type="InterPro" id="IPR006094">
    <property type="entry name" value="Oxid_FAD_bind_N"/>
</dbReference>
<accession>A0A165EYN6</accession>
<evidence type="ECO:0000256" key="3">
    <source>
        <dbReference type="SAM" id="SignalP"/>
    </source>
</evidence>
<evidence type="ECO:0000313" key="6">
    <source>
        <dbReference type="Proteomes" id="UP000076871"/>
    </source>
</evidence>
<evidence type="ECO:0000313" key="5">
    <source>
        <dbReference type="EMBL" id="KZT07994.1"/>
    </source>
</evidence>
<feature type="chain" id="PRO_5007857456" evidence="3">
    <location>
        <begin position="19"/>
        <end position="576"/>
    </location>
</feature>
<keyword evidence="6" id="KW-1185">Reference proteome</keyword>
<dbReference type="InterPro" id="IPR012951">
    <property type="entry name" value="BBE"/>
</dbReference>
<sequence>MLALLHLLRAVAFVGVAATPAIAGISHSHLKDELVKLNKTVGGRLYRAVPFELPCFAEYNGKAVERDDDLCEAIQENYTDPIFRVNYFGAYMMPQWETCQVANNSGCLLDYSDPSDPLAYEDVDCELGNIPPYYIDVQSAKDVQAALTFSRLTGVRLSVKNKGHDYKGRSSGKGTLALWVTNLNSISYNPSFVPEGCAASTTYDALTIGPGAIAESVLQYADSINRTFIAGYHQTVGTGGGYTLGGGHSVLSPVYGLAVDRVRQMKVVTPSGQFLVANECQNSDLFWALRGGGGSAFGVVIENTHELAPRMTLQVAYVTFTSSNVTVLAEWYDLLVNNTYHWGLEGWGGHIQGPKMIYVNPLLSNAEANSSMAEVAEFAVALGGEAIVEELDSYLAFFSKYVTAAEAAVATEITLGTRLLTTDLFDSEEGRATLSKVITDVLPFASPYVVVSTPFLYNYTANTTSVTPAWRDSLWHLSVHSTWAWNSTTNDTATQYLEVSEHTQKFRDITPGSGAYFNEGDVYEPNHTYSYWGDNYPRLLEVKKKYDPESLLDCWQCVGWKGPEDPLYQCYIWLPQ</sequence>
<comment type="similarity">
    <text evidence="1">Belongs to the oxygen-dependent FAD-linked oxidoreductase family.</text>
</comment>
<dbReference type="OrthoDB" id="9983560at2759"/>
<dbReference type="PROSITE" id="PS51387">
    <property type="entry name" value="FAD_PCMH"/>
    <property type="match status" value="1"/>
</dbReference>
<feature type="signal peptide" evidence="3">
    <location>
        <begin position="1"/>
        <end position="18"/>
    </location>
</feature>
<dbReference type="InterPro" id="IPR016166">
    <property type="entry name" value="FAD-bd_PCMH"/>
</dbReference>
<dbReference type="GeneID" id="63831904"/>
<dbReference type="InterPro" id="IPR016169">
    <property type="entry name" value="FAD-bd_PCMH_sub2"/>
</dbReference>
<dbReference type="SUPFAM" id="SSF56176">
    <property type="entry name" value="FAD-binding/transporter-associated domain-like"/>
    <property type="match status" value="1"/>
</dbReference>
<dbReference type="GO" id="GO:0016491">
    <property type="term" value="F:oxidoreductase activity"/>
    <property type="evidence" value="ECO:0007669"/>
    <property type="project" value="UniProtKB-KW"/>
</dbReference>
<reference evidence="5 6" key="1">
    <citation type="journal article" date="2016" name="Mol. Biol. Evol.">
        <title>Comparative Genomics of Early-Diverging Mushroom-Forming Fungi Provides Insights into the Origins of Lignocellulose Decay Capabilities.</title>
        <authorList>
            <person name="Nagy L.G."/>
            <person name="Riley R."/>
            <person name="Tritt A."/>
            <person name="Adam C."/>
            <person name="Daum C."/>
            <person name="Floudas D."/>
            <person name="Sun H."/>
            <person name="Yadav J.S."/>
            <person name="Pangilinan J."/>
            <person name="Larsson K.H."/>
            <person name="Matsuura K."/>
            <person name="Barry K."/>
            <person name="Labutti K."/>
            <person name="Kuo R."/>
            <person name="Ohm R.A."/>
            <person name="Bhattacharya S.S."/>
            <person name="Shirouzu T."/>
            <person name="Yoshinaga Y."/>
            <person name="Martin F.M."/>
            <person name="Grigoriev I.V."/>
            <person name="Hibbett D.S."/>
        </authorList>
    </citation>
    <scope>NUCLEOTIDE SEQUENCE [LARGE SCALE GENOMIC DNA]</scope>
    <source>
        <strain evidence="5 6">93-53</strain>
    </source>
</reference>
<evidence type="ECO:0000259" key="4">
    <source>
        <dbReference type="PROSITE" id="PS51387"/>
    </source>
</evidence>
<dbReference type="GO" id="GO:0071949">
    <property type="term" value="F:FAD binding"/>
    <property type="evidence" value="ECO:0007669"/>
    <property type="project" value="InterPro"/>
</dbReference>
<proteinExistence type="inferred from homology"/>
<gene>
    <name evidence="5" type="ORF">LAESUDRAFT_91704</name>
</gene>
<dbReference type="RefSeq" id="XP_040765734.1">
    <property type="nucleotide sequence ID" value="XM_040914877.1"/>
</dbReference>
<dbReference type="EMBL" id="KV427617">
    <property type="protein sequence ID" value="KZT07994.1"/>
    <property type="molecule type" value="Genomic_DNA"/>
</dbReference>
<dbReference type="Pfam" id="PF08031">
    <property type="entry name" value="BBE"/>
    <property type="match status" value="1"/>
</dbReference>
<dbReference type="PANTHER" id="PTHR13878:SF91">
    <property type="entry name" value="FAD BINDING DOMAIN PROTEIN (AFU_ORTHOLOGUE AFUA_6G12070)-RELATED"/>
    <property type="match status" value="1"/>
</dbReference>
<evidence type="ECO:0000256" key="1">
    <source>
        <dbReference type="ARBA" id="ARBA00005466"/>
    </source>
</evidence>
<protein>
    <submittedName>
        <fullName evidence="5">FAD-binding domain-containing protein</fullName>
    </submittedName>
</protein>
<dbReference type="InterPro" id="IPR036318">
    <property type="entry name" value="FAD-bd_PCMH-like_sf"/>
</dbReference>
<dbReference type="Pfam" id="PF01565">
    <property type="entry name" value="FAD_binding_4"/>
    <property type="match status" value="1"/>
</dbReference>
<dbReference type="PANTHER" id="PTHR13878">
    <property type="entry name" value="GULONOLACTONE OXIDASE"/>
    <property type="match status" value="1"/>
</dbReference>
<dbReference type="Proteomes" id="UP000076871">
    <property type="component" value="Unassembled WGS sequence"/>
</dbReference>
<evidence type="ECO:0000256" key="2">
    <source>
        <dbReference type="ARBA" id="ARBA00023002"/>
    </source>
</evidence>
<name>A0A165EYN6_9APHY</name>
<keyword evidence="3" id="KW-0732">Signal</keyword>
<dbReference type="STRING" id="1314785.A0A165EYN6"/>
<organism evidence="5 6">
    <name type="scientific">Laetiporus sulphureus 93-53</name>
    <dbReference type="NCBI Taxonomy" id="1314785"/>
    <lineage>
        <taxon>Eukaryota</taxon>
        <taxon>Fungi</taxon>
        <taxon>Dikarya</taxon>
        <taxon>Basidiomycota</taxon>
        <taxon>Agaricomycotina</taxon>
        <taxon>Agaricomycetes</taxon>
        <taxon>Polyporales</taxon>
        <taxon>Laetiporus</taxon>
    </lineage>
</organism>
<dbReference type="InParanoid" id="A0A165EYN6"/>